<feature type="transmembrane region" description="Helical" evidence="6">
    <location>
        <begin position="422"/>
        <end position="453"/>
    </location>
</feature>
<dbReference type="InterPro" id="IPR036513">
    <property type="entry name" value="STAS_dom_sf"/>
</dbReference>
<feature type="transmembrane region" description="Helical" evidence="6">
    <location>
        <begin position="136"/>
        <end position="157"/>
    </location>
</feature>
<dbReference type="Pfam" id="PF00916">
    <property type="entry name" value="Sulfate_transp"/>
    <property type="match status" value="1"/>
</dbReference>
<dbReference type="Gene3D" id="3.30.750.24">
    <property type="entry name" value="STAS domain"/>
    <property type="match status" value="1"/>
</dbReference>
<keyword evidence="5" id="KW-0175">Coiled coil</keyword>
<comment type="subcellular location">
    <subcellularLocation>
        <location evidence="1">Membrane</location>
        <topology evidence="1">Multi-pass membrane protein</topology>
    </subcellularLocation>
</comment>
<evidence type="ECO:0000256" key="3">
    <source>
        <dbReference type="ARBA" id="ARBA00022989"/>
    </source>
</evidence>
<keyword evidence="4 6" id="KW-0472">Membrane</keyword>
<dbReference type="GO" id="GO:0008271">
    <property type="term" value="F:secondary active sulfate transmembrane transporter activity"/>
    <property type="evidence" value="ECO:0007669"/>
    <property type="project" value="InterPro"/>
</dbReference>
<sequence length="729" mass="80414">MVNLTLKRSVLSFIPILSWLPCYSVRQDALGDLISGISVGIMHLPMGLAYALLASVPPVFGLYTSFYPVLMYCIFGTSRHISIGTFAVTSIMIGTTTERLAPNSNFMSLNGTNGTQILDVVARDALRVQIAASTTFLSGIFLFLLGMIRFGFVVTFLSDPLVRGYMTGAGIQVVLSQLPSLFGIRVGRFSGPLSQVYLLIDICRHLPETNIAAVVVTLVALAVLIAVKELNIYYEKKMPVPVPIELITIIVATLISYYCKLHSLYKVAVIGQIPKGLKPPSSPDVSLWGSIVGDAFAVGIVGYAVNISLGKIFGQKHGYTVDSNQEMVAVGLCNIVGGFFQCHVVAASPPRTLLQDSTGGKTQVVGMISSVLVLIFILQLGTLFEELPKAVLACIVLVNLRGLFMQFKDIPELWKSNKFDLLVWLVTLVCTILLNLDLGLAASIGFSMLTVIFRTQLPRYSILGHVPGTELYLDTDTYEEVRRSCITIFRSSTTMYYTNAQLYLDALQEKSGIDIGMLLMKKKKRDTEEKRKDEKEKNKAKKQAKKPIMLLKCVFYQSRVKIETLSLCQSKVNWGFEQQGNGFDQDSKTDIHGNDHITQMSSTGREGEMGRSSVNDTHTIILDLSTANFADTATVKTLKNIFLNYRKIDIDIYLTGCQVCVVEQLSSAGFFSESIPKSCLFTTIHDAVLHSLRLHGASDVPIIYEYALVSGGDFELLSCYYFLGYLEMH</sequence>
<reference evidence="8" key="1">
    <citation type="submission" date="2020-07" db="EMBL/GenBank/DDBJ databases">
        <title>A long reads based de novo assembly of the rainbow trout Arlee double haploid line genome.</title>
        <authorList>
            <person name="Gao G."/>
            <person name="Palti Y."/>
        </authorList>
    </citation>
    <scope>NUCLEOTIDE SEQUENCE [LARGE SCALE GENOMIC DNA]</scope>
</reference>
<dbReference type="PANTHER" id="PTHR11814">
    <property type="entry name" value="SULFATE TRANSPORTER"/>
    <property type="match status" value="1"/>
</dbReference>
<feature type="transmembrane region" description="Helical" evidence="6">
    <location>
        <begin position="48"/>
        <end position="75"/>
    </location>
</feature>
<dbReference type="Pfam" id="PF01740">
    <property type="entry name" value="STAS"/>
    <property type="match status" value="1"/>
</dbReference>
<dbReference type="NCBIfam" id="TIGR00815">
    <property type="entry name" value="sulP"/>
    <property type="match status" value="1"/>
</dbReference>
<dbReference type="InterPro" id="IPR001902">
    <property type="entry name" value="SLC26A/SulP_fam"/>
</dbReference>
<dbReference type="GO" id="GO:0016020">
    <property type="term" value="C:membrane"/>
    <property type="evidence" value="ECO:0007669"/>
    <property type="project" value="UniProtKB-SubCell"/>
</dbReference>
<reference evidence="8" key="2">
    <citation type="submission" date="2025-08" db="UniProtKB">
        <authorList>
            <consortium name="Ensembl"/>
        </authorList>
    </citation>
    <scope>IDENTIFICATION</scope>
</reference>
<accession>A0A8K9VBU5</accession>
<dbReference type="GeneTree" id="ENSGT01150000286960"/>
<feature type="coiled-coil region" evidence="5">
    <location>
        <begin position="517"/>
        <end position="545"/>
    </location>
</feature>
<keyword evidence="3 6" id="KW-1133">Transmembrane helix</keyword>
<evidence type="ECO:0000256" key="4">
    <source>
        <dbReference type="ARBA" id="ARBA00023136"/>
    </source>
</evidence>
<reference evidence="8" key="3">
    <citation type="submission" date="2025-09" db="UniProtKB">
        <authorList>
            <consortium name="Ensembl"/>
        </authorList>
    </citation>
    <scope>IDENTIFICATION</scope>
</reference>
<evidence type="ECO:0000256" key="2">
    <source>
        <dbReference type="ARBA" id="ARBA00022692"/>
    </source>
</evidence>
<dbReference type="InterPro" id="IPR011547">
    <property type="entry name" value="SLC26A/SulP_dom"/>
</dbReference>
<dbReference type="Ensembl" id="ENSOMYT00000145911.1">
    <property type="protein sequence ID" value="ENSOMYP00000118190.1"/>
    <property type="gene ID" value="ENSOMYG00000019320.2"/>
</dbReference>
<feature type="transmembrane region" description="Helical" evidence="6">
    <location>
        <begin position="246"/>
        <end position="265"/>
    </location>
</feature>
<dbReference type="InterPro" id="IPR002645">
    <property type="entry name" value="STAS_dom"/>
</dbReference>
<dbReference type="InterPro" id="IPR018045">
    <property type="entry name" value="S04_transporter_CS"/>
</dbReference>
<proteinExistence type="predicted"/>
<feature type="transmembrane region" description="Helical" evidence="6">
    <location>
        <begin position="211"/>
        <end position="234"/>
    </location>
</feature>
<organism evidence="8 9">
    <name type="scientific">Oncorhynchus mykiss</name>
    <name type="common">Rainbow trout</name>
    <name type="synonym">Salmo gairdneri</name>
    <dbReference type="NCBI Taxonomy" id="8022"/>
    <lineage>
        <taxon>Eukaryota</taxon>
        <taxon>Metazoa</taxon>
        <taxon>Chordata</taxon>
        <taxon>Craniata</taxon>
        <taxon>Vertebrata</taxon>
        <taxon>Euteleostomi</taxon>
        <taxon>Actinopterygii</taxon>
        <taxon>Neopterygii</taxon>
        <taxon>Teleostei</taxon>
        <taxon>Protacanthopterygii</taxon>
        <taxon>Salmoniformes</taxon>
        <taxon>Salmonidae</taxon>
        <taxon>Salmoninae</taxon>
        <taxon>Oncorhynchus</taxon>
    </lineage>
</organism>
<dbReference type="SUPFAM" id="SSF52091">
    <property type="entry name" value="SpoIIaa-like"/>
    <property type="match status" value="1"/>
</dbReference>
<keyword evidence="2 6" id="KW-0812">Transmembrane</keyword>
<evidence type="ECO:0000256" key="6">
    <source>
        <dbReference type="SAM" id="Phobius"/>
    </source>
</evidence>
<dbReference type="CDD" id="cd07042">
    <property type="entry name" value="STAS_SulP_like_sulfate_transporter"/>
    <property type="match status" value="1"/>
</dbReference>
<dbReference type="Proteomes" id="UP000694395">
    <property type="component" value="Chromosome 28"/>
</dbReference>
<evidence type="ECO:0000256" key="1">
    <source>
        <dbReference type="ARBA" id="ARBA00004141"/>
    </source>
</evidence>
<name>A0A8K9VBU5_ONCMY</name>
<protein>
    <recommendedName>
        <fullName evidence="7">STAS domain-containing protein</fullName>
    </recommendedName>
</protein>
<dbReference type="AlphaFoldDB" id="A0A8K9VBU5"/>
<evidence type="ECO:0000256" key="5">
    <source>
        <dbReference type="SAM" id="Coils"/>
    </source>
</evidence>
<feature type="domain" description="STAS" evidence="7">
    <location>
        <begin position="486"/>
        <end position="691"/>
    </location>
</feature>
<dbReference type="PROSITE" id="PS50801">
    <property type="entry name" value="STAS"/>
    <property type="match status" value="1"/>
</dbReference>
<dbReference type="PROSITE" id="PS01130">
    <property type="entry name" value="SLC26A"/>
    <property type="match status" value="1"/>
</dbReference>
<feature type="transmembrane region" description="Helical" evidence="6">
    <location>
        <begin position="285"/>
        <end position="306"/>
    </location>
</feature>
<evidence type="ECO:0000313" key="9">
    <source>
        <dbReference type="Proteomes" id="UP000694395"/>
    </source>
</evidence>
<evidence type="ECO:0000259" key="7">
    <source>
        <dbReference type="PROSITE" id="PS50801"/>
    </source>
</evidence>
<feature type="transmembrane region" description="Helical" evidence="6">
    <location>
        <begin position="327"/>
        <end position="346"/>
    </location>
</feature>
<evidence type="ECO:0000313" key="8">
    <source>
        <dbReference type="Ensembl" id="ENSOMYP00000118190.1"/>
    </source>
</evidence>
<feature type="transmembrane region" description="Helical" evidence="6">
    <location>
        <begin position="366"/>
        <end position="383"/>
    </location>
</feature>
<keyword evidence="9" id="KW-1185">Reference proteome</keyword>